<dbReference type="EMBL" id="BSRI01000001">
    <property type="protein sequence ID" value="GLV53182.1"/>
    <property type="molecule type" value="Genomic_DNA"/>
</dbReference>
<accession>A0ABQ6FKY4</accession>
<protein>
    <submittedName>
        <fullName evidence="1">Uncharacterized protein</fullName>
    </submittedName>
</protein>
<evidence type="ECO:0000313" key="2">
    <source>
        <dbReference type="Proteomes" id="UP001344906"/>
    </source>
</evidence>
<organism evidence="1 2">
    <name type="scientific">Dictyobacter halimunensis</name>
    <dbReference type="NCBI Taxonomy" id="3026934"/>
    <lineage>
        <taxon>Bacteria</taxon>
        <taxon>Bacillati</taxon>
        <taxon>Chloroflexota</taxon>
        <taxon>Ktedonobacteria</taxon>
        <taxon>Ktedonobacterales</taxon>
        <taxon>Dictyobacteraceae</taxon>
        <taxon>Dictyobacter</taxon>
    </lineage>
</organism>
<gene>
    <name evidence="1" type="ORF">KDH_00370</name>
</gene>
<comment type="caution">
    <text evidence="1">The sequence shown here is derived from an EMBL/GenBank/DDBJ whole genome shotgun (WGS) entry which is preliminary data.</text>
</comment>
<sequence length="105" mass="11229">MSLTGTWNITISTPIGTQSAVLEFTDHGGVLEGIAKGNTETIPLTELVRDGNRLIWKQSITKPMRLNLTFDVIIDGDTLTGTSKAGMLPSSKVTGTRVVESGQQI</sequence>
<dbReference type="Proteomes" id="UP001344906">
    <property type="component" value="Unassembled WGS sequence"/>
</dbReference>
<keyword evidence="2" id="KW-1185">Reference proteome</keyword>
<evidence type="ECO:0000313" key="1">
    <source>
        <dbReference type="EMBL" id="GLV53182.1"/>
    </source>
</evidence>
<reference evidence="1 2" key="1">
    <citation type="submission" date="2023-02" db="EMBL/GenBank/DDBJ databases">
        <title>Dictyobacter halimunensis sp. nov., a new member of the class Ktedonobacteria from forest soil in a geothermal area.</title>
        <authorList>
            <person name="Rachmania M.K."/>
            <person name="Ningsih F."/>
            <person name="Sakai Y."/>
            <person name="Yabe S."/>
            <person name="Yokota A."/>
            <person name="Sjamsuridzal W."/>
        </authorList>
    </citation>
    <scope>NUCLEOTIDE SEQUENCE [LARGE SCALE GENOMIC DNA]</scope>
    <source>
        <strain evidence="1 2">S3.2.2.5</strain>
    </source>
</reference>
<proteinExistence type="predicted"/>
<dbReference type="RefSeq" id="WP_338246614.1">
    <property type="nucleotide sequence ID" value="NZ_BSRI01000001.1"/>
</dbReference>
<name>A0ABQ6FKY4_9CHLR</name>